<accession>A0AB36KQA9</accession>
<organism evidence="1 2">
    <name type="scientific">Pseudomonas syringae pv. tomato</name>
    <dbReference type="NCBI Taxonomy" id="323"/>
    <lineage>
        <taxon>Bacteria</taxon>
        <taxon>Pseudomonadati</taxon>
        <taxon>Pseudomonadota</taxon>
        <taxon>Gammaproteobacteria</taxon>
        <taxon>Pseudomonadales</taxon>
        <taxon>Pseudomonadaceae</taxon>
        <taxon>Pseudomonas</taxon>
    </lineage>
</organism>
<dbReference type="EMBL" id="MSDS01000040">
    <property type="protein sequence ID" value="OPE57180.1"/>
    <property type="molecule type" value="Genomic_DNA"/>
</dbReference>
<sequence length="224" mass="24737">MISRFKWYAVRVPCSVDEFLQKLAQSRYAPSLNSGFIVNIPERSFQFFWRTSIYATSIDLDGISKQNEVVSTCSQRVTLLGTDQLMFRMEDPPRSSKELLNSLDKILGFGFSCEQIFVTDKIVKDSIKSFQTITLNSLKLSGSISSIAATARVEIASKVGIDPESIEGFGLSHSVVDAGSYSVRYKGLTGQVGFTRTGICKLSGDLTPRVQAYIETTLMAGLKK</sequence>
<reference evidence="1 2" key="1">
    <citation type="journal article" date="2017" name="Mol. Ecol.">
        <title>Adaptation of the pathogen, Pseudomonas syringae, during experimental evolution on a native vs. alternative host plant.</title>
        <authorList>
            <person name="Meaden S."/>
            <person name="Koskella B."/>
        </authorList>
    </citation>
    <scope>NUCLEOTIDE SEQUENCE [LARGE SCALE GENOMIC DNA]</scope>
    <source>
        <strain evidence="1 2">PT23</strain>
    </source>
</reference>
<dbReference type="Proteomes" id="UP000189855">
    <property type="component" value="Unassembled WGS sequence"/>
</dbReference>
<protein>
    <submittedName>
        <fullName evidence="1">Uncharacterized protein</fullName>
    </submittedName>
</protein>
<evidence type="ECO:0000313" key="2">
    <source>
        <dbReference type="Proteomes" id="UP000189855"/>
    </source>
</evidence>
<dbReference type="RefSeq" id="WP_054091173.1">
    <property type="nucleotide sequence ID" value="NZ_JAIFYV010000038.1"/>
</dbReference>
<dbReference type="AlphaFoldDB" id="A0AB36KQA9"/>
<name>A0AB36KQA9_PSEUB</name>
<evidence type="ECO:0000313" key="1">
    <source>
        <dbReference type="EMBL" id="OPE57180.1"/>
    </source>
</evidence>
<proteinExistence type="predicted"/>
<gene>
    <name evidence="1" type="ORF">BTW15_26040</name>
</gene>
<comment type="caution">
    <text evidence="1">The sequence shown here is derived from an EMBL/GenBank/DDBJ whole genome shotgun (WGS) entry which is preliminary data.</text>
</comment>